<keyword evidence="2" id="KW-0378">Hydrolase</keyword>
<name>A0A5N6BVF8_9ACTN</name>
<dbReference type="InterPro" id="IPR013108">
    <property type="entry name" value="Amidohydro_3"/>
</dbReference>
<keyword evidence="3" id="KW-1185">Reference proteome</keyword>
<dbReference type="SUPFAM" id="SSF51338">
    <property type="entry name" value="Composite domain of metallo-dependent hydrolases"/>
    <property type="match status" value="1"/>
</dbReference>
<protein>
    <submittedName>
        <fullName evidence="2">Amidohydrolase family protein</fullName>
    </submittedName>
</protein>
<dbReference type="SUPFAM" id="SSF51556">
    <property type="entry name" value="Metallo-dependent hydrolases"/>
    <property type="match status" value="1"/>
</dbReference>
<accession>A0A5N6BVF8</accession>
<organism evidence="2 3">
    <name type="scientific">Microbispora catharanthi</name>
    <dbReference type="NCBI Taxonomy" id="1712871"/>
    <lineage>
        <taxon>Bacteria</taxon>
        <taxon>Bacillati</taxon>
        <taxon>Actinomycetota</taxon>
        <taxon>Actinomycetes</taxon>
        <taxon>Streptosporangiales</taxon>
        <taxon>Streptosporangiaceae</taxon>
        <taxon>Microbispora</taxon>
    </lineage>
</organism>
<dbReference type="InterPro" id="IPR033932">
    <property type="entry name" value="YtcJ-like"/>
</dbReference>
<dbReference type="Gene3D" id="3.10.310.70">
    <property type="match status" value="1"/>
</dbReference>
<dbReference type="Pfam" id="PF07969">
    <property type="entry name" value="Amidohydro_3"/>
    <property type="match status" value="1"/>
</dbReference>
<reference evidence="2 3" key="1">
    <citation type="submission" date="2019-10" db="EMBL/GenBank/DDBJ databases">
        <title>Nonomuraea sp. nov., isolated from Phyllanthus amarus.</title>
        <authorList>
            <person name="Klykleung N."/>
            <person name="Tanasupawat S."/>
        </authorList>
    </citation>
    <scope>NUCLEOTIDE SEQUENCE [LARGE SCALE GENOMIC DNA]</scope>
    <source>
        <strain evidence="2 3">CR1-09</strain>
    </source>
</reference>
<feature type="domain" description="Amidohydrolase 3" evidence="1">
    <location>
        <begin position="50"/>
        <end position="538"/>
    </location>
</feature>
<dbReference type="CDD" id="cd01300">
    <property type="entry name" value="YtcJ_like"/>
    <property type="match status" value="1"/>
</dbReference>
<dbReference type="InterPro" id="IPR032466">
    <property type="entry name" value="Metal_Hydrolase"/>
</dbReference>
<evidence type="ECO:0000313" key="2">
    <source>
        <dbReference type="EMBL" id="KAB8184469.1"/>
    </source>
</evidence>
<dbReference type="EMBL" id="VDMA02000007">
    <property type="protein sequence ID" value="KAB8184469.1"/>
    <property type="molecule type" value="Genomic_DNA"/>
</dbReference>
<dbReference type="Gene3D" id="3.20.20.140">
    <property type="entry name" value="Metal-dependent hydrolases"/>
    <property type="match status" value="1"/>
</dbReference>
<dbReference type="Gene3D" id="2.30.40.10">
    <property type="entry name" value="Urease, subunit C, domain 1"/>
    <property type="match status" value="1"/>
</dbReference>
<proteinExistence type="predicted"/>
<sequence length="540" mass="57511">MHADLLFVNGHVFTADPAAPRARAVAVRDGRVVAVGDDHDVRDLRGPGTEVVDLAGRLLAPGFQDAHAHPVMGGLERLRCDLSAITDRRGYLDAVAAYAAARPDDEWITGGGWSMDAFPGGTPVKEDLDAIVPDRPVFLPNRDHHSAWVNSAALRAAGITRDTPDPASGRIERDAAGEPTGTLHEGAMTLVEPHLSETSHEDYVEALLVAQAHLHSLGITAWQDAILGDYAGHRDVTSVYLDVAGSGRLTARVRGALWWDRERGAEQIPGLIGRRTAEGGFAAASVKIMLDGVAENFTAALHEPYLDGCGCLTGNRGIGFVDYAELPRYVTVLDAEGFQVHFHAIGDRAVTAALDAVAAARAANGPSGNRHHVAHIQVVRPQDVPRFAEEGVTANMQPFWACHEPQMDELTIPYLGEERAAWQYPFGALHRAGAPLAMGSDWPVSSPDPIWGIHVAVNRARESGTAPFLPGQALDLATALTAYTAGSARVNHLDETGTIAPGMLADLVVLDRDPFAAPVEEIAAARAVLTYVAGRQVYAA</sequence>
<dbReference type="PANTHER" id="PTHR22642:SF2">
    <property type="entry name" value="PROTEIN LONG AFTER FAR-RED 3"/>
    <property type="match status" value="1"/>
</dbReference>
<dbReference type="PANTHER" id="PTHR22642">
    <property type="entry name" value="IMIDAZOLONEPROPIONASE"/>
    <property type="match status" value="1"/>
</dbReference>
<dbReference type="InterPro" id="IPR011059">
    <property type="entry name" value="Metal-dep_hydrolase_composite"/>
</dbReference>
<dbReference type="GO" id="GO:0016810">
    <property type="term" value="F:hydrolase activity, acting on carbon-nitrogen (but not peptide) bonds"/>
    <property type="evidence" value="ECO:0007669"/>
    <property type="project" value="InterPro"/>
</dbReference>
<dbReference type="AlphaFoldDB" id="A0A5N6BVF8"/>
<dbReference type="Proteomes" id="UP000313066">
    <property type="component" value="Unassembled WGS sequence"/>
</dbReference>
<gene>
    <name evidence="2" type="ORF">FH610_015260</name>
</gene>
<dbReference type="RefSeq" id="WP_139575089.1">
    <property type="nucleotide sequence ID" value="NZ_VDMA02000007.1"/>
</dbReference>
<evidence type="ECO:0000259" key="1">
    <source>
        <dbReference type="Pfam" id="PF07969"/>
    </source>
</evidence>
<comment type="caution">
    <text evidence="2">The sequence shown here is derived from an EMBL/GenBank/DDBJ whole genome shotgun (WGS) entry which is preliminary data.</text>
</comment>
<evidence type="ECO:0000313" key="3">
    <source>
        <dbReference type="Proteomes" id="UP000313066"/>
    </source>
</evidence>